<name>A0ACC0VQV2_9STRA</name>
<reference evidence="1 2" key="1">
    <citation type="journal article" date="2022" name="bioRxiv">
        <title>The genome of the oomycete Peronosclerospora sorghi, a cosmopolitan pathogen of maize and sorghum, is inflated with dispersed pseudogenes.</title>
        <authorList>
            <person name="Fletcher K."/>
            <person name="Martin F."/>
            <person name="Isakeit T."/>
            <person name="Cavanaugh K."/>
            <person name="Magill C."/>
            <person name="Michelmore R."/>
        </authorList>
    </citation>
    <scope>NUCLEOTIDE SEQUENCE [LARGE SCALE GENOMIC DNA]</scope>
    <source>
        <strain evidence="1">P6</strain>
    </source>
</reference>
<organism evidence="1 2">
    <name type="scientific">Peronosclerospora sorghi</name>
    <dbReference type="NCBI Taxonomy" id="230839"/>
    <lineage>
        <taxon>Eukaryota</taxon>
        <taxon>Sar</taxon>
        <taxon>Stramenopiles</taxon>
        <taxon>Oomycota</taxon>
        <taxon>Peronosporomycetes</taxon>
        <taxon>Peronosporales</taxon>
        <taxon>Peronosporaceae</taxon>
        <taxon>Peronosclerospora</taxon>
    </lineage>
</organism>
<dbReference type="Proteomes" id="UP001163321">
    <property type="component" value="Chromosome 8"/>
</dbReference>
<comment type="caution">
    <text evidence="1">The sequence shown here is derived from an EMBL/GenBank/DDBJ whole genome shotgun (WGS) entry which is preliminary data.</text>
</comment>
<evidence type="ECO:0000313" key="2">
    <source>
        <dbReference type="Proteomes" id="UP001163321"/>
    </source>
</evidence>
<keyword evidence="2" id="KW-1185">Reference proteome</keyword>
<gene>
    <name evidence="1" type="ORF">PsorP6_004478</name>
</gene>
<dbReference type="EMBL" id="CM047587">
    <property type="protein sequence ID" value="KAI9908471.1"/>
    <property type="molecule type" value="Genomic_DNA"/>
</dbReference>
<accession>A0ACC0VQV2</accession>
<protein>
    <submittedName>
        <fullName evidence="1">Uncharacterized protein</fullName>
    </submittedName>
</protein>
<evidence type="ECO:0000313" key="1">
    <source>
        <dbReference type="EMBL" id="KAI9908471.1"/>
    </source>
</evidence>
<proteinExistence type="predicted"/>
<sequence>MKLFLRYSDGLKSTNVDHFGTSSLTDVVWKNCVVGKFLPRFIWIRLLVVSIQQERSVAASYPFHLSEGFLETNANDEMRAQATTELLVKHEFPRVIILDGDYALTVNDLTDHDILNCKLCQYYRSMQAILLSAMRVEKNPREVLSGVVARTRTEV</sequence>